<dbReference type="HOGENOM" id="CLU_898592_0_0_1"/>
<feature type="compositionally biased region" description="Basic and acidic residues" evidence="1">
    <location>
        <begin position="239"/>
        <end position="268"/>
    </location>
</feature>
<gene>
    <name evidence="3" type="ORF">TTHERM_00643520</name>
</gene>
<dbReference type="KEGG" id="tet:TTHERM_00643520"/>
<evidence type="ECO:0000313" key="3">
    <source>
        <dbReference type="EMBL" id="EAR95126.1"/>
    </source>
</evidence>
<accession>Q23EX9</accession>
<proteinExistence type="predicted"/>
<reference evidence="4" key="1">
    <citation type="journal article" date="2006" name="PLoS Biol.">
        <title>Macronuclear genome sequence of the ciliate Tetrahymena thermophila, a model eukaryote.</title>
        <authorList>
            <person name="Eisen J.A."/>
            <person name="Coyne R.S."/>
            <person name="Wu M."/>
            <person name="Wu D."/>
            <person name="Thiagarajan M."/>
            <person name="Wortman J.R."/>
            <person name="Badger J.H."/>
            <person name="Ren Q."/>
            <person name="Amedeo P."/>
            <person name="Jones K.M."/>
            <person name="Tallon L.J."/>
            <person name="Delcher A.L."/>
            <person name="Salzberg S.L."/>
            <person name="Silva J.C."/>
            <person name="Haas B.J."/>
            <person name="Majoros W.H."/>
            <person name="Farzad M."/>
            <person name="Carlton J.M."/>
            <person name="Smith R.K. Jr."/>
            <person name="Garg J."/>
            <person name="Pearlman R.E."/>
            <person name="Karrer K.M."/>
            <person name="Sun L."/>
            <person name="Manning G."/>
            <person name="Elde N.C."/>
            <person name="Turkewitz A.P."/>
            <person name="Asai D.J."/>
            <person name="Wilkes D.E."/>
            <person name="Wang Y."/>
            <person name="Cai H."/>
            <person name="Collins K."/>
            <person name="Stewart B.A."/>
            <person name="Lee S.R."/>
            <person name="Wilamowska K."/>
            <person name="Weinberg Z."/>
            <person name="Ruzzo W.L."/>
            <person name="Wloga D."/>
            <person name="Gaertig J."/>
            <person name="Frankel J."/>
            <person name="Tsao C.-C."/>
            <person name="Gorovsky M.A."/>
            <person name="Keeling P.J."/>
            <person name="Waller R.F."/>
            <person name="Patron N.J."/>
            <person name="Cherry J.M."/>
            <person name="Stover N.A."/>
            <person name="Krieger C.J."/>
            <person name="del Toro C."/>
            <person name="Ryder H.F."/>
            <person name="Williamson S.C."/>
            <person name="Barbeau R.A."/>
            <person name="Hamilton E.P."/>
            <person name="Orias E."/>
        </authorList>
    </citation>
    <scope>NUCLEOTIDE SEQUENCE [LARGE SCALE GENOMIC DNA]</scope>
    <source>
        <strain evidence="4">SB210</strain>
    </source>
</reference>
<organism evidence="3 4">
    <name type="scientific">Tetrahymena thermophila (strain SB210)</name>
    <dbReference type="NCBI Taxonomy" id="312017"/>
    <lineage>
        <taxon>Eukaryota</taxon>
        <taxon>Sar</taxon>
        <taxon>Alveolata</taxon>
        <taxon>Ciliophora</taxon>
        <taxon>Intramacronucleata</taxon>
        <taxon>Oligohymenophorea</taxon>
        <taxon>Hymenostomatida</taxon>
        <taxon>Tetrahymenina</taxon>
        <taxon>Tetrahymenidae</taxon>
        <taxon>Tetrahymena</taxon>
    </lineage>
</organism>
<evidence type="ECO:0000313" key="4">
    <source>
        <dbReference type="Proteomes" id="UP000009168"/>
    </source>
</evidence>
<sequence>MKINYLLILSICLLGFCISQQTKQKNKLDFDEYDQYKLIITYEQPDEEVEDGEKEDVENLIKLNENSMQSELDKSTNELISFYSNPENGESGQCFTNMISSCKDSNQLCIENLLDQMKCLTNECQLQVPQASQYKDCILNYCKSHQNIVQQHNSQVYKCLLAIEKQNNTQQSGKTDDDEQNKTKENQDEKKQEIKEEKQNNTQQSGKTDDDDEQNKAKENQDEKQNNTYQSGKTDDDEQNKTKENQDEKKQEIKEEKQENQIEKEGDKTNSNSENDQNEKNNLTNNTDYKSSSCKLQMILLLLVSSILLI</sequence>
<dbReference type="Proteomes" id="UP000009168">
    <property type="component" value="Unassembled WGS sequence"/>
</dbReference>
<feature type="compositionally biased region" description="Polar residues" evidence="1">
    <location>
        <begin position="269"/>
        <end position="289"/>
    </location>
</feature>
<dbReference type="RefSeq" id="XP_001015371.1">
    <property type="nucleotide sequence ID" value="XM_001015371.1"/>
</dbReference>
<dbReference type="AlphaFoldDB" id="Q23EX9"/>
<feature type="signal peptide" evidence="2">
    <location>
        <begin position="1"/>
        <end position="19"/>
    </location>
</feature>
<dbReference type="GeneID" id="7839715"/>
<evidence type="ECO:0000256" key="1">
    <source>
        <dbReference type="SAM" id="MobiDB-lite"/>
    </source>
</evidence>
<feature type="compositionally biased region" description="Basic and acidic residues" evidence="1">
    <location>
        <begin position="214"/>
        <end position="225"/>
    </location>
</feature>
<feature type="chain" id="PRO_5004201599" description="Transmembrane protein" evidence="2">
    <location>
        <begin position="20"/>
        <end position="310"/>
    </location>
</feature>
<keyword evidence="2" id="KW-0732">Signal</keyword>
<dbReference type="InParanoid" id="Q23EX9"/>
<evidence type="ECO:0008006" key="5">
    <source>
        <dbReference type="Google" id="ProtNLM"/>
    </source>
</evidence>
<feature type="compositionally biased region" description="Basic and acidic residues" evidence="1">
    <location>
        <begin position="180"/>
        <end position="199"/>
    </location>
</feature>
<dbReference type="EMBL" id="GG662707">
    <property type="protein sequence ID" value="EAR95126.1"/>
    <property type="molecule type" value="Genomic_DNA"/>
</dbReference>
<keyword evidence="4" id="KW-1185">Reference proteome</keyword>
<protein>
    <recommendedName>
        <fullName evidence="5">Transmembrane protein</fullName>
    </recommendedName>
</protein>
<name>Q23EX9_TETTS</name>
<evidence type="ECO:0000256" key="2">
    <source>
        <dbReference type="SAM" id="SignalP"/>
    </source>
</evidence>
<feature type="region of interest" description="Disordered" evidence="1">
    <location>
        <begin position="168"/>
        <end position="289"/>
    </location>
</feature>